<dbReference type="SUPFAM" id="SSF103473">
    <property type="entry name" value="MFS general substrate transporter"/>
    <property type="match status" value="1"/>
</dbReference>
<accession>A0A1B9GKF2</accession>
<evidence type="ECO:0000259" key="8">
    <source>
        <dbReference type="PROSITE" id="PS50850"/>
    </source>
</evidence>
<reference evidence="9 10" key="1">
    <citation type="submission" date="2013-07" db="EMBL/GenBank/DDBJ databases">
        <title>The Genome Sequence of Cryptococcus heveanensis BCC8398.</title>
        <authorList>
            <consortium name="The Broad Institute Genome Sequencing Platform"/>
            <person name="Cuomo C."/>
            <person name="Litvintseva A."/>
            <person name="Chen Y."/>
            <person name="Heitman J."/>
            <person name="Sun S."/>
            <person name="Springer D."/>
            <person name="Dromer F."/>
            <person name="Young S.K."/>
            <person name="Zeng Q."/>
            <person name="Gargeya S."/>
            <person name="Fitzgerald M."/>
            <person name="Abouelleil A."/>
            <person name="Alvarado L."/>
            <person name="Berlin A.M."/>
            <person name="Chapman S.B."/>
            <person name="Dewar J."/>
            <person name="Goldberg J."/>
            <person name="Griggs A."/>
            <person name="Gujja S."/>
            <person name="Hansen M."/>
            <person name="Howarth C."/>
            <person name="Imamovic A."/>
            <person name="Larimer J."/>
            <person name="McCowan C."/>
            <person name="Murphy C."/>
            <person name="Pearson M."/>
            <person name="Priest M."/>
            <person name="Roberts A."/>
            <person name="Saif S."/>
            <person name="Shea T."/>
            <person name="Sykes S."/>
            <person name="Wortman J."/>
            <person name="Nusbaum C."/>
            <person name="Birren B."/>
        </authorList>
    </citation>
    <scope>NUCLEOTIDE SEQUENCE [LARGE SCALE GENOMIC DNA]</scope>
    <source>
        <strain evidence="9 10">BCC8398</strain>
    </source>
</reference>
<reference evidence="10" key="2">
    <citation type="submission" date="2013-12" db="EMBL/GenBank/DDBJ databases">
        <title>Evolution of pathogenesis and genome organization in the Tremellales.</title>
        <authorList>
            <person name="Cuomo C."/>
            <person name="Litvintseva A."/>
            <person name="Heitman J."/>
            <person name="Chen Y."/>
            <person name="Sun S."/>
            <person name="Springer D."/>
            <person name="Dromer F."/>
            <person name="Young S."/>
            <person name="Zeng Q."/>
            <person name="Chapman S."/>
            <person name="Gujja S."/>
            <person name="Saif S."/>
            <person name="Birren B."/>
        </authorList>
    </citation>
    <scope>NUCLEOTIDE SEQUENCE [LARGE SCALE GENOMIC DNA]</scope>
    <source>
        <strain evidence="10">BCC8398</strain>
    </source>
</reference>
<evidence type="ECO:0000256" key="2">
    <source>
        <dbReference type="ARBA" id="ARBA00022448"/>
    </source>
</evidence>
<evidence type="ECO:0000256" key="6">
    <source>
        <dbReference type="SAM" id="MobiDB-lite"/>
    </source>
</evidence>
<evidence type="ECO:0000256" key="4">
    <source>
        <dbReference type="ARBA" id="ARBA00022989"/>
    </source>
</evidence>
<dbReference type="Gene3D" id="1.20.1250.20">
    <property type="entry name" value="MFS general substrate transporter like domains"/>
    <property type="match status" value="1"/>
</dbReference>
<feature type="compositionally biased region" description="Basic and acidic residues" evidence="6">
    <location>
        <begin position="10"/>
        <end position="38"/>
    </location>
</feature>
<feature type="transmembrane region" description="Helical" evidence="7">
    <location>
        <begin position="413"/>
        <end position="433"/>
    </location>
</feature>
<evidence type="ECO:0000256" key="5">
    <source>
        <dbReference type="ARBA" id="ARBA00023136"/>
    </source>
</evidence>
<feature type="transmembrane region" description="Helical" evidence="7">
    <location>
        <begin position="472"/>
        <end position="498"/>
    </location>
</feature>
<feature type="transmembrane region" description="Helical" evidence="7">
    <location>
        <begin position="221"/>
        <end position="239"/>
    </location>
</feature>
<feature type="transmembrane region" description="Helical" evidence="7">
    <location>
        <begin position="125"/>
        <end position="144"/>
    </location>
</feature>
<feature type="transmembrane region" description="Helical" evidence="7">
    <location>
        <begin position="445"/>
        <end position="466"/>
    </location>
</feature>
<dbReference type="InterPro" id="IPR036259">
    <property type="entry name" value="MFS_trans_sf"/>
</dbReference>
<evidence type="ECO:0000256" key="7">
    <source>
        <dbReference type="SAM" id="Phobius"/>
    </source>
</evidence>
<dbReference type="PROSITE" id="PS50850">
    <property type="entry name" value="MFS"/>
    <property type="match status" value="1"/>
</dbReference>
<feature type="domain" description="Major facilitator superfamily (MFS) profile" evidence="8">
    <location>
        <begin position="92"/>
        <end position="504"/>
    </location>
</feature>
<dbReference type="GO" id="GO:0016020">
    <property type="term" value="C:membrane"/>
    <property type="evidence" value="ECO:0007669"/>
    <property type="project" value="UniProtKB-SubCell"/>
</dbReference>
<evidence type="ECO:0000256" key="3">
    <source>
        <dbReference type="ARBA" id="ARBA00022692"/>
    </source>
</evidence>
<proteinExistence type="predicted"/>
<keyword evidence="2" id="KW-0813">Transport</keyword>
<name>A0A1B9GKF2_9TREE</name>
<keyword evidence="4 7" id="KW-1133">Transmembrane helix</keyword>
<feature type="region of interest" description="Disordered" evidence="6">
    <location>
        <begin position="1"/>
        <end position="46"/>
    </location>
</feature>
<feature type="transmembrane region" description="Helical" evidence="7">
    <location>
        <begin position="156"/>
        <end position="173"/>
    </location>
</feature>
<protein>
    <recommendedName>
        <fullName evidence="8">Major facilitator superfamily (MFS) profile domain-containing protein</fullName>
    </recommendedName>
</protein>
<dbReference type="Pfam" id="PF07690">
    <property type="entry name" value="MFS_1"/>
    <property type="match status" value="1"/>
</dbReference>
<dbReference type="OrthoDB" id="6730379at2759"/>
<dbReference type="GO" id="GO:0022857">
    <property type="term" value="F:transmembrane transporter activity"/>
    <property type="evidence" value="ECO:0007669"/>
    <property type="project" value="InterPro"/>
</dbReference>
<evidence type="ECO:0000313" key="10">
    <source>
        <dbReference type="Proteomes" id="UP000092666"/>
    </source>
</evidence>
<dbReference type="InterPro" id="IPR011701">
    <property type="entry name" value="MFS"/>
</dbReference>
<feature type="transmembrane region" description="Helical" evidence="7">
    <location>
        <begin position="251"/>
        <end position="271"/>
    </location>
</feature>
<gene>
    <name evidence="9" type="ORF">I316_06743</name>
</gene>
<dbReference type="Proteomes" id="UP000092666">
    <property type="component" value="Unassembled WGS sequence"/>
</dbReference>
<keyword evidence="5 7" id="KW-0472">Membrane</keyword>
<feature type="transmembrane region" description="Helical" evidence="7">
    <location>
        <begin position="355"/>
        <end position="375"/>
    </location>
</feature>
<dbReference type="EMBL" id="KV700133">
    <property type="protein sequence ID" value="OCF31544.1"/>
    <property type="molecule type" value="Genomic_DNA"/>
</dbReference>
<evidence type="ECO:0000313" key="9">
    <source>
        <dbReference type="EMBL" id="OCF31544.1"/>
    </source>
</evidence>
<feature type="transmembrane region" description="Helical" evidence="7">
    <location>
        <begin position="387"/>
        <end position="407"/>
    </location>
</feature>
<dbReference type="PANTHER" id="PTHR43791">
    <property type="entry name" value="PERMEASE-RELATED"/>
    <property type="match status" value="1"/>
</dbReference>
<organism evidence="9 10">
    <name type="scientific">Kwoniella heveanensis BCC8398</name>
    <dbReference type="NCBI Taxonomy" id="1296120"/>
    <lineage>
        <taxon>Eukaryota</taxon>
        <taxon>Fungi</taxon>
        <taxon>Dikarya</taxon>
        <taxon>Basidiomycota</taxon>
        <taxon>Agaricomycotina</taxon>
        <taxon>Tremellomycetes</taxon>
        <taxon>Tremellales</taxon>
        <taxon>Cryptococcaceae</taxon>
        <taxon>Kwoniella</taxon>
    </lineage>
</organism>
<feature type="transmembrane region" description="Helical" evidence="7">
    <location>
        <begin position="317"/>
        <end position="335"/>
    </location>
</feature>
<keyword evidence="3 7" id="KW-0812">Transmembrane</keyword>
<evidence type="ECO:0000256" key="1">
    <source>
        <dbReference type="ARBA" id="ARBA00004141"/>
    </source>
</evidence>
<feature type="transmembrane region" description="Helical" evidence="7">
    <location>
        <begin position="88"/>
        <end position="105"/>
    </location>
</feature>
<dbReference type="PANTHER" id="PTHR43791:SF97">
    <property type="entry name" value="ALLANTOATE TRANSPORTER, PUTATIVE (AFU_ORTHOLOGUE AFUA_1G14700)-RELATED"/>
    <property type="match status" value="1"/>
</dbReference>
<keyword evidence="10" id="KW-1185">Reference proteome</keyword>
<sequence>MPPATNAQREISEDFKEDIQHVEDPEAGLEKKTERDVEYDAQEGGAENHKGLRRMLRRNPSYEFIREVAIADTEPLDKPQAKRLEKRLWIMIVPALCIDYIFYYIDKTTLSYAALFGIRKDLNLVGTNYSTLSSIFYVGWLLWALPGNLLMAKFPLSKYLGINIFLWGVFLMAQGGANDFKDMLILRLISGAFEAVAKPGFMAITAMWFTRLQQPIVIGTWYASQGVGIGLGGLIGYGIGQIQGSIAAWRFEFIIIGAACAAWGIAMAYIIPDSPYTCKRFTRSEKIVIMSRKRDDYHAVEKRQLKWDQVRESALDVRTYLFFLLGLTANIPNGGTSNFGTLMTRGFGFNTLNTTLLQIPYGLSQTLFICASIYVNHKTHHLNIRTYLMAGILLFTVAGFAMMAYGTNQGTKLLGYYFTGASNATFSLSLSLVTGNVGGNTKKMIASAMVFIGVGLGNVIGPYAFFESQAPHYTTGVIVCMISRIAEIVVILVLRVAFAIPNRNRDKKFAEGDQAYDPNVITYEDMSDKQNLHFRYLSEFSSSKDFRKAKAER</sequence>
<dbReference type="InterPro" id="IPR020846">
    <property type="entry name" value="MFS_dom"/>
</dbReference>
<dbReference type="AlphaFoldDB" id="A0A1B9GKF2"/>
<feature type="transmembrane region" description="Helical" evidence="7">
    <location>
        <begin position="185"/>
        <end position="209"/>
    </location>
</feature>
<comment type="subcellular location">
    <subcellularLocation>
        <location evidence="1">Membrane</location>
        <topology evidence="1">Multi-pass membrane protein</topology>
    </subcellularLocation>
</comment>